<feature type="compositionally biased region" description="Polar residues" evidence="1">
    <location>
        <begin position="282"/>
        <end position="300"/>
    </location>
</feature>
<evidence type="ECO:0000256" key="1">
    <source>
        <dbReference type="SAM" id="MobiDB-lite"/>
    </source>
</evidence>
<dbReference type="AlphaFoldDB" id="A0A067SD41"/>
<dbReference type="EMBL" id="KL142406">
    <property type="protein sequence ID" value="KDR68811.1"/>
    <property type="molecule type" value="Genomic_DNA"/>
</dbReference>
<feature type="region of interest" description="Disordered" evidence="1">
    <location>
        <begin position="198"/>
        <end position="228"/>
    </location>
</feature>
<evidence type="ECO:0000313" key="2">
    <source>
        <dbReference type="EMBL" id="KDR68811.1"/>
    </source>
</evidence>
<protein>
    <submittedName>
        <fullName evidence="2">Uncharacterized protein</fullName>
    </submittedName>
</protein>
<gene>
    <name evidence="2" type="ORF">GALMADRAFT_231133</name>
</gene>
<feature type="compositionally biased region" description="Polar residues" evidence="1">
    <location>
        <begin position="198"/>
        <end position="207"/>
    </location>
</feature>
<dbReference type="Proteomes" id="UP000027222">
    <property type="component" value="Unassembled WGS sequence"/>
</dbReference>
<accession>A0A067SD41</accession>
<dbReference type="HOGENOM" id="CLU_704082_0_0_1"/>
<organism evidence="2 3">
    <name type="scientific">Galerina marginata (strain CBS 339.88)</name>
    <dbReference type="NCBI Taxonomy" id="685588"/>
    <lineage>
        <taxon>Eukaryota</taxon>
        <taxon>Fungi</taxon>
        <taxon>Dikarya</taxon>
        <taxon>Basidiomycota</taxon>
        <taxon>Agaricomycotina</taxon>
        <taxon>Agaricomycetes</taxon>
        <taxon>Agaricomycetidae</taxon>
        <taxon>Agaricales</taxon>
        <taxon>Agaricineae</taxon>
        <taxon>Strophariaceae</taxon>
        <taxon>Galerina</taxon>
    </lineage>
</organism>
<feature type="region of interest" description="Disordered" evidence="1">
    <location>
        <begin position="267"/>
        <end position="309"/>
    </location>
</feature>
<sequence>MANRLPEDLPNSTSHPRTRDQIPVMHLPSYLPTHVTPNPTHRAPVLGQFSPSPTPPRRNNTSKDVILVFCPSLEAFQWSTPPVTPERLSRSSTRIAPRSQLPANGFPATVLRCFDENPFINHAQSEWEPSSSANAESHSTTLTCPFPDDSFANSQSSNRASIQRTIVKDDPSSHFLTSLAGENDYYPIRRSAFRRSTITSGAQSSLATPPATARKLRPTTFVPQGTPVRKSLQLDALQTPPVKLETRPSFFTPPSTIQVQAGIYQSPEDTPLRRPNFMPTAGSVNELSPSRPSGTGSSKSLAKKDRTKTDVVPSNDIMDLARIINKRSSRNRNRGTHPVISESNEMAVAVESSSDALPRQFQSWFFEGSAGIFKNGQKLILYFIYLILDYFM</sequence>
<name>A0A067SD41_GALM3</name>
<feature type="region of interest" description="Disordered" evidence="1">
    <location>
        <begin position="1"/>
        <end position="21"/>
    </location>
</feature>
<evidence type="ECO:0000313" key="3">
    <source>
        <dbReference type="Proteomes" id="UP000027222"/>
    </source>
</evidence>
<proteinExistence type="predicted"/>
<keyword evidence="3" id="KW-1185">Reference proteome</keyword>
<reference evidence="3" key="1">
    <citation type="journal article" date="2014" name="Proc. Natl. Acad. Sci. U.S.A.">
        <title>Extensive sampling of basidiomycete genomes demonstrates inadequacy of the white-rot/brown-rot paradigm for wood decay fungi.</title>
        <authorList>
            <person name="Riley R."/>
            <person name="Salamov A.A."/>
            <person name="Brown D.W."/>
            <person name="Nagy L.G."/>
            <person name="Floudas D."/>
            <person name="Held B.W."/>
            <person name="Levasseur A."/>
            <person name="Lombard V."/>
            <person name="Morin E."/>
            <person name="Otillar R."/>
            <person name="Lindquist E.A."/>
            <person name="Sun H."/>
            <person name="LaButti K.M."/>
            <person name="Schmutz J."/>
            <person name="Jabbour D."/>
            <person name="Luo H."/>
            <person name="Baker S.E."/>
            <person name="Pisabarro A.G."/>
            <person name="Walton J.D."/>
            <person name="Blanchette R.A."/>
            <person name="Henrissat B."/>
            <person name="Martin F."/>
            <person name="Cullen D."/>
            <person name="Hibbett D.S."/>
            <person name="Grigoriev I.V."/>
        </authorList>
    </citation>
    <scope>NUCLEOTIDE SEQUENCE [LARGE SCALE GENOMIC DNA]</scope>
    <source>
        <strain evidence="3">CBS 339.88</strain>
    </source>
</reference>
<feature type="region of interest" description="Disordered" evidence="1">
    <location>
        <begin position="37"/>
        <end position="61"/>
    </location>
</feature>